<dbReference type="PROSITE" id="PS00941">
    <property type="entry name" value="CARBOXYLESTERASE_B_2"/>
    <property type="match status" value="1"/>
</dbReference>
<dbReference type="InterPro" id="IPR050309">
    <property type="entry name" value="Type-B_Carboxylest/Lipase"/>
</dbReference>
<dbReference type="AlphaFoldDB" id="A0A5N6TWA0"/>
<dbReference type="SUPFAM" id="SSF53474">
    <property type="entry name" value="alpha/beta-Hydrolases"/>
    <property type="match status" value="1"/>
</dbReference>
<proteinExistence type="inferred from homology"/>
<feature type="chain" id="PRO_5031596784" description="Carboxylic ester hydrolase" evidence="3">
    <location>
        <begin position="22"/>
        <end position="530"/>
    </location>
</feature>
<accession>A0A5N6TWA0</accession>
<evidence type="ECO:0000313" key="6">
    <source>
        <dbReference type="Proteomes" id="UP000325780"/>
    </source>
</evidence>
<evidence type="ECO:0000256" key="3">
    <source>
        <dbReference type="RuleBase" id="RU361235"/>
    </source>
</evidence>
<dbReference type="GO" id="GO:0016787">
    <property type="term" value="F:hydrolase activity"/>
    <property type="evidence" value="ECO:0007669"/>
    <property type="project" value="UniProtKB-KW"/>
</dbReference>
<feature type="domain" description="Carboxylesterase type B" evidence="4">
    <location>
        <begin position="382"/>
        <end position="501"/>
    </location>
</feature>
<gene>
    <name evidence="5" type="ORF">BDV25DRAFT_139574</name>
</gene>
<dbReference type="OrthoDB" id="408631at2759"/>
<reference evidence="5 6" key="1">
    <citation type="submission" date="2019-04" db="EMBL/GenBank/DDBJ databases">
        <title>Friends and foes A comparative genomics study of 23 Aspergillus species from section Flavi.</title>
        <authorList>
            <consortium name="DOE Joint Genome Institute"/>
            <person name="Kjaerbolling I."/>
            <person name="Vesth T."/>
            <person name="Frisvad J.C."/>
            <person name="Nybo J.L."/>
            <person name="Theobald S."/>
            <person name="Kildgaard S."/>
            <person name="Isbrandt T."/>
            <person name="Kuo A."/>
            <person name="Sato A."/>
            <person name="Lyhne E.K."/>
            <person name="Kogle M.E."/>
            <person name="Wiebenga A."/>
            <person name="Kun R.S."/>
            <person name="Lubbers R.J."/>
            <person name="Makela M.R."/>
            <person name="Barry K."/>
            <person name="Chovatia M."/>
            <person name="Clum A."/>
            <person name="Daum C."/>
            <person name="Haridas S."/>
            <person name="He G."/>
            <person name="LaButti K."/>
            <person name="Lipzen A."/>
            <person name="Mondo S."/>
            <person name="Riley R."/>
            <person name="Salamov A."/>
            <person name="Simmons B.A."/>
            <person name="Magnuson J.K."/>
            <person name="Henrissat B."/>
            <person name="Mortensen U.H."/>
            <person name="Larsen T.O."/>
            <person name="Devries R.P."/>
            <person name="Grigoriev I.V."/>
            <person name="Machida M."/>
            <person name="Baker S.E."/>
            <person name="Andersen M.R."/>
        </authorList>
    </citation>
    <scope>NUCLEOTIDE SEQUENCE [LARGE SCALE GENOMIC DNA]</scope>
    <source>
        <strain evidence="5 6">IBT 18842</strain>
    </source>
</reference>
<dbReference type="PROSITE" id="PS51257">
    <property type="entry name" value="PROKAR_LIPOPROTEIN"/>
    <property type="match status" value="1"/>
</dbReference>
<organism evidence="5 6">
    <name type="scientific">Aspergillus avenaceus</name>
    <dbReference type="NCBI Taxonomy" id="36643"/>
    <lineage>
        <taxon>Eukaryota</taxon>
        <taxon>Fungi</taxon>
        <taxon>Dikarya</taxon>
        <taxon>Ascomycota</taxon>
        <taxon>Pezizomycotina</taxon>
        <taxon>Eurotiomycetes</taxon>
        <taxon>Eurotiomycetidae</taxon>
        <taxon>Eurotiales</taxon>
        <taxon>Aspergillaceae</taxon>
        <taxon>Aspergillus</taxon>
        <taxon>Aspergillus subgen. Circumdati</taxon>
    </lineage>
</organism>
<dbReference type="EC" id="3.1.1.-" evidence="3"/>
<dbReference type="EMBL" id="ML742088">
    <property type="protein sequence ID" value="KAE8150662.1"/>
    <property type="molecule type" value="Genomic_DNA"/>
</dbReference>
<name>A0A5N6TWA0_ASPAV</name>
<dbReference type="InterPro" id="IPR019819">
    <property type="entry name" value="Carboxylesterase_B_CS"/>
</dbReference>
<dbReference type="Pfam" id="PF00135">
    <property type="entry name" value="COesterase"/>
    <property type="match status" value="2"/>
</dbReference>
<comment type="similarity">
    <text evidence="1 3">Belongs to the type-B carboxylesterase/lipase family.</text>
</comment>
<dbReference type="Gene3D" id="3.40.50.1820">
    <property type="entry name" value="alpha/beta hydrolase"/>
    <property type="match status" value="1"/>
</dbReference>
<dbReference type="InterPro" id="IPR019826">
    <property type="entry name" value="Carboxylesterase_B_AS"/>
</dbReference>
<dbReference type="Proteomes" id="UP000325780">
    <property type="component" value="Unassembled WGS sequence"/>
</dbReference>
<feature type="domain" description="Carboxylesterase type B" evidence="4">
    <location>
        <begin position="31"/>
        <end position="372"/>
    </location>
</feature>
<evidence type="ECO:0000313" key="5">
    <source>
        <dbReference type="EMBL" id="KAE8150662.1"/>
    </source>
</evidence>
<feature type="signal peptide" evidence="3">
    <location>
        <begin position="1"/>
        <end position="21"/>
    </location>
</feature>
<evidence type="ECO:0000259" key="4">
    <source>
        <dbReference type="Pfam" id="PF00135"/>
    </source>
</evidence>
<dbReference type="InterPro" id="IPR002018">
    <property type="entry name" value="CarbesteraseB"/>
</dbReference>
<evidence type="ECO:0000256" key="2">
    <source>
        <dbReference type="ARBA" id="ARBA00022801"/>
    </source>
</evidence>
<dbReference type="PANTHER" id="PTHR11559">
    <property type="entry name" value="CARBOXYLESTERASE"/>
    <property type="match status" value="1"/>
</dbReference>
<protein>
    <recommendedName>
        <fullName evidence="3">Carboxylic ester hydrolase</fullName>
        <ecNumber evidence="3">3.1.1.-</ecNumber>
    </recommendedName>
</protein>
<dbReference type="PROSITE" id="PS00122">
    <property type="entry name" value="CARBOXYLESTERASE_B_1"/>
    <property type="match status" value="1"/>
</dbReference>
<keyword evidence="6" id="KW-1185">Reference proteome</keyword>
<dbReference type="InterPro" id="IPR029058">
    <property type="entry name" value="AB_hydrolase_fold"/>
</dbReference>
<keyword evidence="2 3" id="KW-0378">Hydrolase</keyword>
<evidence type="ECO:0000256" key="1">
    <source>
        <dbReference type="ARBA" id="ARBA00005964"/>
    </source>
</evidence>
<sequence length="530" mass="57434">MARFWHSVVWVFLAAASCAQSTAKLQHVGEHVSTNSGLVEGHAAPQRPNVSEYLGIPYAAPPTGDLRFAAPVAYRSNATVNASAYSPYVQSILDCPGNTGTAPNDFPGFTPQAQRIYKSFAQQLGTAQDEDCLYLNVWSRPTASALKPVLVFIHGGRFTLGGANSPYYDGQVLADEQDVVVVTFNYRLNIFGFSGAPGLPQNVALLDQRLAVEWVHDNIAAFGGDPDQITIFGQSAGGTSVDYYSYIWTEKPIVQGLISHSGTALSFRPNTLEESAGYFYHVSRTLDCGTNSSNTQSVVQCLREQPYRAILAAVAKVPAAPSPMLPQPVFHPTADGVTVFDDYAERSAAGMFSHVPYLFTSNDNEAGYYRVSAFAANLSRSDSAWKVFNQAAFTCPTGNAAANRAAHGVPTWQSRYFGDWDNLRLYPTSGAYHGSDLAMLFGTAEEISGLPNSREEERFSQYMRSAWVAFARDPVNGLVKFGWPRYDPDDKTLVGLAYQNSTSAQLFIPTPFETACAALNGSVTPGKGAF</sequence>
<keyword evidence="3" id="KW-0732">Signal</keyword>